<gene>
    <name evidence="2" type="ORF">L228DRAFT_102498</name>
</gene>
<protein>
    <submittedName>
        <fullName evidence="2">Uncharacterized protein</fullName>
    </submittedName>
</protein>
<dbReference type="InParanoid" id="A0A161TQQ0"/>
<dbReference type="AlphaFoldDB" id="A0A161TQQ0"/>
<reference evidence="2 3" key="1">
    <citation type="journal article" date="2016" name="Fungal Biol.">
        <title>The genome of Xylona heveae provides a window into fungal endophytism.</title>
        <authorList>
            <person name="Gazis R."/>
            <person name="Kuo A."/>
            <person name="Riley R."/>
            <person name="LaButti K."/>
            <person name="Lipzen A."/>
            <person name="Lin J."/>
            <person name="Amirebrahimi M."/>
            <person name="Hesse C.N."/>
            <person name="Spatafora J.W."/>
            <person name="Henrissat B."/>
            <person name="Hainaut M."/>
            <person name="Grigoriev I.V."/>
            <person name="Hibbett D.S."/>
        </authorList>
    </citation>
    <scope>NUCLEOTIDE SEQUENCE [LARGE SCALE GENOMIC DNA]</scope>
    <source>
        <strain evidence="2 3">TC161</strain>
    </source>
</reference>
<sequence length="110" mass="12774">MSRVVVSVWVYLPMCYIYVYSLARIHPLAQAHRSFPIVFATISLSFIIPSFILATIVLSPHSFPSSLVLSFTLPILPFPWIYHSVLFYLFIYNLFILPCILFFILCYCTE</sequence>
<evidence type="ECO:0000313" key="2">
    <source>
        <dbReference type="EMBL" id="KZF24696.1"/>
    </source>
</evidence>
<dbReference type="Proteomes" id="UP000076632">
    <property type="component" value="Unassembled WGS sequence"/>
</dbReference>
<keyword evidence="3" id="KW-1185">Reference proteome</keyword>
<accession>A0A161TQQ0</accession>
<evidence type="ECO:0000256" key="1">
    <source>
        <dbReference type="SAM" id="Phobius"/>
    </source>
</evidence>
<keyword evidence="1" id="KW-0472">Membrane</keyword>
<dbReference type="EMBL" id="KV407456">
    <property type="protein sequence ID" value="KZF24696.1"/>
    <property type="molecule type" value="Genomic_DNA"/>
</dbReference>
<proteinExistence type="predicted"/>
<keyword evidence="1" id="KW-0812">Transmembrane</keyword>
<dbReference type="GeneID" id="28894005"/>
<organism evidence="2 3">
    <name type="scientific">Xylona heveae (strain CBS 132557 / TC161)</name>
    <dbReference type="NCBI Taxonomy" id="1328760"/>
    <lineage>
        <taxon>Eukaryota</taxon>
        <taxon>Fungi</taxon>
        <taxon>Dikarya</taxon>
        <taxon>Ascomycota</taxon>
        <taxon>Pezizomycotina</taxon>
        <taxon>Xylonomycetes</taxon>
        <taxon>Xylonales</taxon>
        <taxon>Xylonaceae</taxon>
        <taxon>Xylona</taxon>
    </lineage>
</organism>
<dbReference type="RefSeq" id="XP_018190251.1">
    <property type="nucleotide sequence ID" value="XM_018328868.1"/>
</dbReference>
<evidence type="ECO:0000313" key="3">
    <source>
        <dbReference type="Proteomes" id="UP000076632"/>
    </source>
</evidence>
<feature type="transmembrane region" description="Helical" evidence="1">
    <location>
        <begin position="35"/>
        <end position="60"/>
    </location>
</feature>
<feature type="transmembrane region" description="Helical" evidence="1">
    <location>
        <begin position="6"/>
        <end position="23"/>
    </location>
</feature>
<feature type="transmembrane region" description="Helical" evidence="1">
    <location>
        <begin position="80"/>
        <end position="108"/>
    </location>
</feature>
<name>A0A161TQQ0_XYLHT</name>
<keyword evidence="1" id="KW-1133">Transmembrane helix</keyword>